<evidence type="ECO:0008006" key="4">
    <source>
        <dbReference type="Google" id="ProtNLM"/>
    </source>
</evidence>
<keyword evidence="1" id="KW-0472">Membrane</keyword>
<dbReference type="EMBL" id="JBHSAT010000023">
    <property type="protein sequence ID" value="MFC3878496.1"/>
    <property type="molecule type" value="Genomic_DNA"/>
</dbReference>
<protein>
    <recommendedName>
        <fullName evidence="4">Prenyltransferase</fullName>
    </recommendedName>
</protein>
<feature type="transmembrane region" description="Helical" evidence="1">
    <location>
        <begin position="98"/>
        <end position="117"/>
    </location>
</feature>
<keyword evidence="1" id="KW-1133">Transmembrane helix</keyword>
<feature type="transmembrane region" description="Helical" evidence="1">
    <location>
        <begin position="229"/>
        <end position="248"/>
    </location>
</feature>
<evidence type="ECO:0000313" key="2">
    <source>
        <dbReference type="EMBL" id="MFC3878496.1"/>
    </source>
</evidence>
<feature type="transmembrane region" description="Helical" evidence="1">
    <location>
        <begin position="205"/>
        <end position="223"/>
    </location>
</feature>
<evidence type="ECO:0000313" key="3">
    <source>
        <dbReference type="Proteomes" id="UP001595812"/>
    </source>
</evidence>
<keyword evidence="3" id="KW-1185">Reference proteome</keyword>
<dbReference type="RefSeq" id="WP_386102947.1">
    <property type="nucleotide sequence ID" value="NZ_JBHSAT010000023.1"/>
</dbReference>
<feature type="transmembrane region" description="Helical" evidence="1">
    <location>
        <begin position="72"/>
        <end position="92"/>
    </location>
</feature>
<reference evidence="3" key="1">
    <citation type="journal article" date="2019" name="Int. J. Syst. Evol. Microbiol.">
        <title>The Global Catalogue of Microorganisms (GCM) 10K type strain sequencing project: providing services to taxonomists for standard genome sequencing and annotation.</title>
        <authorList>
            <consortium name="The Broad Institute Genomics Platform"/>
            <consortium name="The Broad Institute Genome Sequencing Center for Infectious Disease"/>
            <person name="Wu L."/>
            <person name="Ma J."/>
        </authorList>
    </citation>
    <scope>NUCLEOTIDE SEQUENCE [LARGE SCALE GENOMIC DNA]</scope>
    <source>
        <strain evidence="3">CECT 8979</strain>
    </source>
</reference>
<keyword evidence="1" id="KW-0812">Transmembrane</keyword>
<feature type="transmembrane region" description="Helical" evidence="1">
    <location>
        <begin position="255"/>
        <end position="276"/>
    </location>
</feature>
<feature type="transmembrane region" description="Helical" evidence="1">
    <location>
        <begin position="160"/>
        <end position="184"/>
    </location>
</feature>
<name>A0ABV8ANU2_9FLAO</name>
<evidence type="ECO:0000256" key="1">
    <source>
        <dbReference type="SAM" id="Phobius"/>
    </source>
</evidence>
<feature type="transmembrane region" description="Helical" evidence="1">
    <location>
        <begin position="137"/>
        <end position="154"/>
    </location>
</feature>
<feature type="transmembrane region" description="Helical" evidence="1">
    <location>
        <begin position="7"/>
        <end position="29"/>
    </location>
</feature>
<comment type="caution">
    <text evidence="2">The sequence shown here is derived from an EMBL/GenBank/DDBJ whole genome shotgun (WGS) entry which is preliminary data.</text>
</comment>
<organism evidence="2 3">
    <name type="scientific">Winogradskyella maritima</name>
    <dbReference type="NCBI Taxonomy" id="1517766"/>
    <lineage>
        <taxon>Bacteria</taxon>
        <taxon>Pseudomonadati</taxon>
        <taxon>Bacteroidota</taxon>
        <taxon>Flavobacteriia</taxon>
        <taxon>Flavobacteriales</taxon>
        <taxon>Flavobacteriaceae</taxon>
        <taxon>Winogradskyella</taxon>
    </lineage>
</organism>
<gene>
    <name evidence="2" type="ORF">ACFOSX_14740</name>
</gene>
<dbReference type="Proteomes" id="UP001595812">
    <property type="component" value="Unassembled WGS sequence"/>
</dbReference>
<accession>A0ABV8ANU2</accession>
<proteinExistence type="predicted"/>
<feature type="transmembrane region" description="Helical" evidence="1">
    <location>
        <begin position="41"/>
        <end position="60"/>
    </location>
</feature>
<sequence>MKPLKALFNFYLNSSIHVALSLTALVLVTGIQIEKQLEQQLLYFVFFATITGYNFVKYFGLAKFHHRSLATWLKVIQIFSFICIGFMGYFALQLQFESLVFLAVLGSITFLYAIPLIPKRHFIDEHQNLRNIGGLKIYIIALVWALVTVGLPVLETASSLTWDVIICGIQRYLLVVVLMLPFEIRDLNYDSIKLATLPQTIGIKKTKAIGALVLILFFMLEFFKDELDVSTILSSLILICITLFFLLFSKKEQSGYYSAFWVEAIPIFWLALIVMLG</sequence>